<proteinExistence type="predicted"/>
<name>A0ABU6VIE2_9FABA</name>
<evidence type="ECO:0000313" key="2">
    <source>
        <dbReference type="EMBL" id="MED6173162.1"/>
    </source>
</evidence>
<reference evidence="2 3" key="1">
    <citation type="journal article" date="2023" name="Plants (Basel)">
        <title>Bridging the Gap: Combining Genomics and Transcriptomics Approaches to Understand Stylosanthes scabra, an Orphan Legume from the Brazilian Caatinga.</title>
        <authorList>
            <person name="Ferreira-Neto J.R.C."/>
            <person name="da Silva M.D."/>
            <person name="Binneck E."/>
            <person name="de Melo N.F."/>
            <person name="da Silva R.H."/>
            <person name="de Melo A.L.T.M."/>
            <person name="Pandolfi V."/>
            <person name="Bustamante F.O."/>
            <person name="Brasileiro-Vidal A.C."/>
            <person name="Benko-Iseppon A.M."/>
        </authorList>
    </citation>
    <scope>NUCLEOTIDE SEQUENCE [LARGE SCALE GENOMIC DNA]</scope>
    <source>
        <tissue evidence="2">Leaves</tissue>
    </source>
</reference>
<gene>
    <name evidence="2" type="ORF">PIB30_056659</name>
</gene>
<evidence type="ECO:0000313" key="3">
    <source>
        <dbReference type="Proteomes" id="UP001341840"/>
    </source>
</evidence>
<protein>
    <submittedName>
        <fullName evidence="2">Uncharacterized protein</fullName>
    </submittedName>
</protein>
<organism evidence="2 3">
    <name type="scientific">Stylosanthes scabra</name>
    <dbReference type="NCBI Taxonomy" id="79078"/>
    <lineage>
        <taxon>Eukaryota</taxon>
        <taxon>Viridiplantae</taxon>
        <taxon>Streptophyta</taxon>
        <taxon>Embryophyta</taxon>
        <taxon>Tracheophyta</taxon>
        <taxon>Spermatophyta</taxon>
        <taxon>Magnoliopsida</taxon>
        <taxon>eudicotyledons</taxon>
        <taxon>Gunneridae</taxon>
        <taxon>Pentapetalae</taxon>
        <taxon>rosids</taxon>
        <taxon>fabids</taxon>
        <taxon>Fabales</taxon>
        <taxon>Fabaceae</taxon>
        <taxon>Papilionoideae</taxon>
        <taxon>50 kb inversion clade</taxon>
        <taxon>dalbergioids sensu lato</taxon>
        <taxon>Dalbergieae</taxon>
        <taxon>Pterocarpus clade</taxon>
        <taxon>Stylosanthes</taxon>
    </lineage>
</organism>
<evidence type="ECO:0000256" key="1">
    <source>
        <dbReference type="SAM" id="MobiDB-lite"/>
    </source>
</evidence>
<comment type="caution">
    <text evidence="2">The sequence shown here is derived from an EMBL/GenBank/DDBJ whole genome shotgun (WGS) entry which is preliminary data.</text>
</comment>
<dbReference type="EMBL" id="JASCZI010151490">
    <property type="protein sequence ID" value="MED6173162.1"/>
    <property type="molecule type" value="Genomic_DNA"/>
</dbReference>
<dbReference type="Proteomes" id="UP001341840">
    <property type="component" value="Unassembled WGS sequence"/>
</dbReference>
<feature type="compositionally biased region" description="Polar residues" evidence="1">
    <location>
        <begin position="41"/>
        <end position="52"/>
    </location>
</feature>
<sequence>MSTFLNAWIPTHMRGSASPPSNHPFTHPRLGVPATPRRASVPTNPQLPQTTHHPTHMRDFLRICVALSYNNPTLSLPFIPTHNYSTHTSSTIHPRLGIHATPRRALYPPTIPSPKSPVIPRICVGTITLKLNPSSTATPLHINAVHA</sequence>
<keyword evidence="3" id="KW-1185">Reference proteome</keyword>
<accession>A0ABU6VIE2</accession>
<feature type="region of interest" description="Disordered" evidence="1">
    <location>
        <begin position="12"/>
        <end position="54"/>
    </location>
</feature>